<evidence type="ECO:0000259" key="1">
    <source>
        <dbReference type="PROSITE" id="PS50206"/>
    </source>
</evidence>
<dbReference type="PROSITE" id="PS50206">
    <property type="entry name" value="RHODANESE_3"/>
    <property type="match status" value="1"/>
</dbReference>
<keyword evidence="3" id="KW-1185">Reference proteome</keyword>
<comment type="caution">
    <text evidence="2">The sequence shown here is derived from an EMBL/GenBank/DDBJ whole genome shotgun (WGS) entry which is preliminary data.</text>
</comment>
<accession>A0A840FWU8</accession>
<gene>
    <name evidence="2" type="ORF">GGD90_000611</name>
</gene>
<dbReference type="Proteomes" id="UP000587070">
    <property type="component" value="Unassembled WGS sequence"/>
</dbReference>
<dbReference type="EMBL" id="JACIGE010000002">
    <property type="protein sequence ID" value="MBB4246254.1"/>
    <property type="molecule type" value="Genomic_DNA"/>
</dbReference>
<proteinExistence type="predicted"/>
<dbReference type="PANTHER" id="PTHR44086">
    <property type="entry name" value="THIOSULFATE SULFURTRANSFERASE RDL2, MITOCHONDRIAL-RELATED"/>
    <property type="match status" value="1"/>
</dbReference>
<evidence type="ECO:0000313" key="3">
    <source>
        <dbReference type="Proteomes" id="UP000587070"/>
    </source>
</evidence>
<dbReference type="Gene3D" id="3.40.250.10">
    <property type="entry name" value="Rhodanese-like domain"/>
    <property type="match status" value="1"/>
</dbReference>
<dbReference type="OrthoDB" id="9815890at2"/>
<dbReference type="PANTHER" id="PTHR44086:SF10">
    <property type="entry name" value="THIOSULFATE SULFURTRANSFERASE_RHODANESE-LIKE DOMAIN-CONTAINING PROTEIN 3"/>
    <property type="match status" value="1"/>
</dbReference>
<dbReference type="AlphaFoldDB" id="A0A840FWU8"/>
<dbReference type="RefSeq" id="WP_153115803.1">
    <property type="nucleotide sequence ID" value="NZ_JACIGE010000002.1"/>
</dbReference>
<dbReference type="SUPFAM" id="SSF52821">
    <property type="entry name" value="Rhodanese/Cell cycle control phosphatase"/>
    <property type="match status" value="1"/>
</dbReference>
<sequence length="149" mass="16371">MGALTDILKLAKSRGEELGLPYAGALTPAEAHTLWKEAPGSHLIDLRTRAERDWVGRIPDAIEIEWQSYPEGARNPHFLQQLKHQAEVGDLILFICRSGARSHQAALLATQAGFGNVYNVLEGFEGDVDARGQRGKLGGWRFAGLPWLS</sequence>
<name>A0A840FWU8_RHOTE</name>
<dbReference type="CDD" id="cd01522">
    <property type="entry name" value="RHOD_1"/>
    <property type="match status" value="1"/>
</dbReference>
<dbReference type="InterPro" id="IPR036873">
    <property type="entry name" value="Rhodanese-like_dom_sf"/>
</dbReference>
<dbReference type="InterPro" id="IPR001763">
    <property type="entry name" value="Rhodanese-like_dom"/>
</dbReference>
<evidence type="ECO:0000313" key="2">
    <source>
        <dbReference type="EMBL" id="MBB4246254.1"/>
    </source>
</evidence>
<dbReference type="SMART" id="SM00450">
    <property type="entry name" value="RHOD"/>
    <property type="match status" value="1"/>
</dbReference>
<protein>
    <submittedName>
        <fullName evidence="2">Rhodanese-related sulfurtransferase</fullName>
    </submittedName>
</protein>
<feature type="domain" description="Rhodanese" evidence="1">
    <location>
        <begin position="37"/>
        <end position="136"/>
    </location>
</feature>
<dbReference type="GO" id="GO:0004792">
    <property type="term" value="F:thiosulfate-cyanide sulfurtransferase activity"/>
    <property type="evidence" value="ECO:0007669"/>
    <property type="project" value="TreeGrafter"/>
</dbReference>
<organism evidence="2 3">
    <name type="scientific">Rhodocyclus tenuis</name>
    <name type="common">Rhodospirillum tenue</name>
    <dbReference type="NCBI Taxonomy" id="1066"/>
    <lineage>
        <taxon>Bacteria</taxon>
        <taxon>Pseudomonadati</taxon>
        <taxon>Pseudomonadota</taxon>
        <taxon>Betaproteobacteria</taxon>
        <taxon>Rhodocyclales</taxon>
        <taxon>Rhodocyclaceae</taxon>
        <taxon>Rhodocyclus</taxon>
    </lineage>
</organism>
<keyword evidence="2" id="KW-0808">Transferase</keyword>
<reference evidence="2 3" key="1">
    <citation type="submission" date="2020-08" db="EMBL/GenBank/DDBJ databases">
        <title>Genome sequencing of Purple Non-Sulfur Bacteria from various extreme environments.</title>
        <authorList>
            <person name="Mayer M."/>
        </authorList>
    </citation>
    <scope>NUCLEOTIDE SEQUENCE [LARGE SCALE GENOMIC DNA]</scope>
    <source>
        <strain evidence="2 3">2761</strain>
    </source>
</reference>
<dbReference type="Pfam" id="PF00581">
    <property type="entry name" value="Rhodanese"/>
    <property type="match status" value="1"/>
</dbReference>